<dbReference type="OrthoDB" id="3140657at2759"/>
<reference evidence="2" key="1">
    <citation type="submission" date="2022-10" db="EMBL/GenBank/DDBJ databases">
        <title>Tapping the CABI collections for fungal endophytes: first genome assemblies for Collariella, Neodidymelliopsis, Ascochyta clinopodiicola, Didymella pomorum, Didymosphaeria variabile, Neocosmospora piperis and Neocucurbitaria cava.</title>
        <authorList>
            <person name="Hill R."/>
        </authorList>
    </citation>
    <scope>NUCLEOTIDE SEQUENCE</scope>
    <source>
        <strain evidence="2">IMI 355082</strain>
    </source>
</reference>
<feature type="domain" description="F-box" evidence="1">
    <location>
        <begin position="1"/>
        <end position="43"/>
    </location>
</feature>
<dbReference type="SUPFAM" id="SSF81383">
    <property type="entry name" value="F-box domain"/>
    <property type="match status" value="1"/>
</dbReference>
<proteinExistence type="predicted"/>
<dbReference type="Proteomes" id="UP001140453">
    <property type="component" value="Unassembled WGS sequence"/>
</dbReference>
<dbReference type="PANTHER" id="PTHR42057">
    <property type="entry name" value="F-BOX DOMAIN PROTEIN (AFU_ORTHOLOGUE AFUA_4G00200)"/>
    <property type="match status" value="1"/>
</dbReference>
<name>A0A9W8YP20_9PEZI</name>
<organism evidence="2 3">
    <name type="scientific">Gnomoniopsis smithogilvyi</name>
    <dbReference type="NCBI Taxonomy" id="1191159"/>
    <lineage>
        <taxon>Eukaryota</taxon>
        <taxon>Fungi</taxon>
        <taxon>Dikarya</taxon>
        <taxon>Ascomycota</taxon>
        <taxon>Pezizomycotina</taxon>
        <taxon>Sordariomycetes</taxon>
        <taxon>Sordariomycetidae</taxon>
        <taxon>Diaporthales</taxon>
        <taxon>Gnomoniaceae</taxon>
        <taxon>Gnomoniopsis</taxon>
    </lineage>
</organism>
<keyword evidence="3" id="KW-1185">Reference proteome</keyword>
<dbReference type="PROSITE" id="PS50181">
    <property type="entry name" value="FBOX"/>
    <property type="match status" value="1"/>
</dbReference>
<evidence type="ECO:0000313" key="3">
    <source>
        <dbReference type="Proteomes" id="UP001140453"/>
    </source>
</evidence>
<dbReference type="InterPro" id="IPR001810">
    <property type="entry name" value="F-box_dom"/>
</dbReference>
<evidence type="ECO:0000259" key="1">
    <source>
        <dbReference type="PROSITE" id="PS50181"/>
    </source>
</evidence>
<dbReference type="EMBL" id="JAPEVB010000004">
    <property type="protein sequence ID" value="KAJ4388554.1"/>
    <property type="molecule type" value="Genomic_DNA"/>
</dbReference>
<accession>A0A9W8YP20</accession>
<dbReference type="AlphaFoldDB" id="A0A9W8YP20"/>
<dbReference type="InterPro" id="IPR036047">
    <property type="entry name" value="F-box-like_dom_sf"/>
</dbReference>
<dbReference type="PANTHER" id="PTHR42057:SF2">
    <property type="entry name" value="F-BOX DOMAIN PROTEIN (AFU_ORTHOLOGUE AFUA_4G00200)-RELATED"/>
    <property type="match status" value="1"/>
</dbReference>
<sequence length="554" mass="63439">MTPLPDDILVLIFSFLTQNALLKCRCLSRATEYLATSLAFRHVRLELFCDPLPFVRIAESSKLRPLVREITIDAWQGPTPDGHDVRGYIVRRTTKFLLALPLVRLLSGLQAVNIKFTQSGASVDTIRQLAMLSTIVKCVTGRWTEELHETWQKSWLDWFMNRMTLYSADNESHSVSGGEFTDLVRPFTPVGQLLSLSSLTIANLTENTEHALYESPEFQELLSAQFLKELKLLVATRRSQYDLSEQIFLPEKYDFFDNLPKTWLSPVICSNLRVLSLYCREYFGWAPKLDVRMLGLGNGTSPFPNLRVLALGNYVFSHEWQIDWIASLGADNGRGGLEELYLDDCPIMWRAHVLGPMDESILDVNGVQIANTGYPLKEVMTRQSPHDERWDPVTVKFHLRWSTVLDIWRNKMKTLKVFRMGSGDWEGKHTVTVATARTMDLTGDLGSKLKAQPAWKRRCEDVVHINYDKRSMAEFLQHNESNLALQHGLGLSQSRESVLQYVHFHVGLGWVERDFGRDMMDGSENGWQLYEASRKADEEALRQLLEAVDCHPRK</sequence>
<comment type="caution">
    <text evidence="2">The sequence shown here is derived from an EMBL/GenBank/DDBJ whole genome shotgun (WGS) entry which is preliminary data.</text>
</comment>
<protein>
    <recommendedName>
        <fullName evidence="1">F-box domain-containing protein</fullName>
    </recommendedName>
</protein>
<evidence type="ECO:0000313" key="2">
    <source>
        <dbReference type="EMBL" id="KAJ4388554.1"/>
    </source>
</evidence>
<dbReference type="Pfam" id="PF00646">
    <property type="entry name" value="F-box"/>
    <property type="match status" value="1"/>
</dbReference>
<gene>
    <name evidence="2" type="ORF">N0V93_006012</name>
</gene>